<proteinExistence type="inferred from homology"/>
<dbReference type="InterPro" id="IPR010992">
    <property type="entry name" value="IHF-like_DNA-bd_dom_sf"/>
</dbReference>
<evidence type="ECO:0000256" key="10">
    <source>
        <dbReference type="ARBA" id="ARBA00046140"/>
    </source>
</evidence>
<evidence type="ECO:0000313" key="14">
    <source>
        <dbReference type="Proteomes" id="UP001273505"/>
    </source>
</evidence>
<dbReference type="InterPro" id="IPR000119">
    <property type="entry name" value="Hist_DNA-bd"/>
</dbReference>
<gene>
    <name evidence="13" type="ORF">SCD92_18490</name>
</gene>
<evidence type="ECO:0000256" key="8">
    <source>
        <dbReference type="ARBA" id="ARBA00033120"/>
    </source>
</evidence>
<comment type="subcellular location">
    <subcellularLocation>
        <location evidence="1">Virion</location>
    </subcellularLocation>
</comment>
<evidence type="ECO:0000256" key="7">
    <source>
        <dbReference type="ARBA" id="ARBA00023125"/>
    </source>
</evidence>
<evidence type="ECO:0000256" key="1">
    <source>
        <dbReference type="ARBA" id="ARBA00004328"/>
    </source>
</evidence>
<evidence type="ECO:0000256" key="6">
    <source>
        <dbReference type="ARBA" id="ARBA00022921"/>
    </source>
</evidence>
<accession>A0ABU4S2J2</accession>
<evidence type="ECO:0000313" key="13">
    <source>
        <dbReference type="EMBL" id="MDX6851371.1"/>
    </source>
</evidence>
<organism evidence="13 14">
    <name type="scientific">Gilvimarinus gilvus</name>
    <dbReference type="NCBI Taxonomy" id="3058038"/>
    <lineage>
        <taxon>Bacteria</taxon>
        <taxon>Pseudomonadati</taxon>
        <taxon>Pseudomonadota</taxon>
        <taxon>Gammaproteobacteria</taxon>
        <taxon>Cellvibrionales</taxon>
        <taxon>Cellvibrionaceae</taxon>
        <taxon>Gilvimarinus</taxon>
    </lineage>
</organism>
<evidence type="ECO:0000256" key="11">
    <source>
        <dbReference type="RuleBase" id="RU003939"/>
    </source>
</evidence>
<dbReference type="PANTHER" id="PTHR33175:SF13">
    <property type="entry name" value="HISTONE-LIKE PROTEIN"/>
    <property type="match status" value="1"/>
</dbReference>
<dbReference type="EMBL" id="JAXAFO010000052">
    <property type="protein sequence ID" value="MDX6851371.1"/>
    <property type="molecule type" value="Genomic_DNA"/>
</dbReference>
<dbReference type="Pfam" id="PF00216">
    <property type="entry name" value="Bac_DNA_binding"/>
    <property type="match status" value="1"/>
</dbReference>
<feature type="compositionally biased region" description="Basic residues" evidence="12">
    <location>
        <begin position="1"/>
        <end position="22"/>
    </location>
</feature>
<dbReference type="RefSeq" id="WP_302724904.1">
    <property type="nucleotide sequence ID" value="NZ_JAULRU010000836.1"/>
</dbReference>
<comment type="similarity">
    <text evidence="2 11">Belongs to the bacterial histone-like protein family.</text>
</comment>
<comment type="caution">
    <text evidence="13">The sequence shown here is derived from an EMBL/GenBank/DDBJ whole genome shotgun (WGS) entry which is preliminary data.</text>
</comment>
<keyword evidence="5" id="KW-0235">DNA replication</keyword>
<evidence type="ECO:0000256" key="4">
    <source>
        <dbReference type="ARBA" id="ARBA00016145"/>
    </source>
</evidence>
<keyword evidence="14" id="KW-1185">Reference proteome</keyword>
<feature type="region of interest" description="Disordered" evidence="12">
    <location>
        <begin position="1"/>
        <end position="30"/>
    </location>
</feature>
<comment type="function">
    <text evidence="10">DNA-binding protein that plays a critical role in nucleoid compaction, genome replication and DNA replication and transcription. Binds to both ssDNA and dsDNA with a binding site covering about 15 nucleotides. Displays DNA-supercoiling activity only when associated with the viral DNA topoisomerase 2.</text>
</comment>
<evidence type="ECO:0000256" key="2">
    <source>
        <dbReference type="ARBA" id="ARBA00010529"/>
    </source>
</evidence>
<name>A0ABU4S2J2_9GAMM</name>
<dbReference type="Proteomes" id="UP001273505">
    <property type="component" value="Unassembled WGS sequence"/>
</dbReference>
<protein>
    <recommendedName>
        <fullName evidence="4">Viral histone-like protein</fullName>
    </recommendedName>
    <alternativeName>
        <fullName evidence="9">DNA-binding protein pA104R</fullName>
    </alternativeName>
    <alternativeName>
        <fullName evidence="8">pA104R</fullName>
    </alternativeName>
</protein>
<comment type="subunit">
    <text evidence="3">Homodimer.</text>
</comment>
<dbReference type="GO" id="GO:0003677">
    <property type="term" value="F:DNA binding"/>
    <property type="evidence" value="ECO:0007669"/>
    <property type="project" value="UniProtKB-KW"/>
</dbReference>
<keyword evidence="6" id="KW-0426">Late protein</keyword>
<evidence type="ECO:0000256" key="3">
    <source>
        <dbReference type="ARBA" id="ARBA00011738"/>
    </source>
</evidence>
<dbReference type="CDD" id="cd13834">
    <property type="entry name" value="HU_like"/>
    <property type="match status" value="1"/>
</dbReference>
<dbReference type="SUPFAM" id="SSF47729">
    <property type="entry name" value="IHF-like DNA-binding proteins"/>
    <property type="match status" value="1"/>
</dbReference>
<evidence type="ECO:0000256" key="9">
    <source>
        <dbReference type="ARBA" id="ARBA00033227"/>
    </source>
</evidence>
<evidence type="ECO:0000256" key="12">
    <source>
        <dbReference type="SAM" id="MobiDB-lite"/>
    </source>
</evidence>
<dbReference type="SMART" id="SM00411">
    <property type="entry name" value="BHL"/>
    <property type="match status" value="1"/>
</dbReference>
<dbReference type="PANTHER" id="PTHR33175">
    <property type="entry name" value="DNA-BINDING PROTEIN HU"/>
    <property type="match status" value="1"/>
</dbReference>
<reference evidence="13 14" key="1">
    <citation type="submission" date="2023-11" db="EMBL/GenBank/DDBJ databases">
        <title>Gilvimarinus fulvus sp. nov., isolated from the surface of Kelp.</title>
        <authorList>
            <person name="Sun Y.Y."/>
            <person name="Gong Y."/>
            <person name="Du Z.J."/>
        </authorList>
    </citation>
    <scope>NUCLEOTIDE SEQUENCE [LARGE SCALE GENOMIC DNA]</scope>
    <source>
        <strain evidence="13 14">SDUM040013</strain>
    </source>
</reference>
<dbReference type="Gene3D" id="4.10.520.10">
    <property type="entry name" value="IHF-like DNA-binding proteins"/>
    <property type="match status" value="1"/>
</dbReference>
<sequence>MAARKATAKKAPAKKAAAKKPAAKAAPVKKVTAVRERYNKTQILNQIAENTELSKKQVQAVLDELSDVIEGHIKKRACGEFVLPGLLKIQTVKKPATKARKGINPFTGEETMFKAKPATTQVKVRPLKKLKEMAL</sequence>
<evidence type="ECO:0000256" key="5">
    <source>
        <dbReference type="ARBA" id="ARBA00022705"/>
    </source>
</evidence>
<keyword evidence="7 13" id="KW-0238">DNA-binding</keyword>